<reference evidence="1 2" key="1">
    <citation type="submission" date="2014-04" db="EMBL/GenBank/DDBJ databases">
        <title>Genome evolution of avian class.</title>
        <authorList>
            <person name="Zhang G."/>
            <person name="Li C."/>
        </authorList>
    </citation>
    <scope>NUCLEOTIDE SEQUENCE [LARGE SCALE GENOMIC DNA]</scope>
    <source>
        <strain evidence="1">BGI_N322</strain>
    </source>
</reference>
<feature type="non-terminal residue" evidence="1">
    <location>
        <position position="46"/>
    </location>
</feature>
<gene>
    <name evidence="1" type="ORF">N322_13355</name>
</gene>
<sequence>AVDYLLLRYNHGCEEFKGMYCFNLTDNSQLAERKIQQLKELASKVT</sequence>
<name>A0A091MFY1_CARIC</name>
<protein>
    <submittedName>
        <fullName evidence="1">Uncharacterized protein</fullName>
    </submittedName>
</protein>
<evidence type="ECO:0000313" key="2">
    <source>
        <dbReference type="Proteomes" id="UP000054116"/>
    </source>
</evidence>
<organism evidence="1 2">
    <name type="scientific">Cariama cristata</name>
    <name type="common">Red-legged seriema</name>
    <dbReference type="NCBI Taxonomy" id="54380"/>
    <lineage>
        <taxon>Eukaryota</taxon>
        <taxon>Metazoa</taxon>
        <taxon>Chordata</taxon>
        <taxon>Craniata</taxon>
        <taxon>Vertebrata</taxon>
        <taxon>Euteleostomi</taxon>
        <taxon>Archelosauria</taxon>
        <taxon>Archosauria</taxon>
        <taxon>Dinosauria</taxon>
        <taxon>Saurischia</taxon>
        <taxon>Theropoda</taxon>
        <taxon>Coelurosauria</taxon>
        <taxon>Aves</taxon>
        <taxon>Neognathae</taxon>
        <taxon>Neoaves</taxon>
        <taxon>Telluraves</taxon>
        <taxon>Australaves</taxon>
        <taxon>Cariamiformes</taxon>
        <taxon>Cariamidae</taxon>
        <taxon>Cariama</taxon>
    </lineage>
</organism>
<accession>A0A091MFY1</accession>
<dbReference type="EMBL" id="KK503519">
    <property type="protein sequence ID" value="KFP60525.1"/>
    <property type="molecule type" value="Genomic_DNA"/>
</dbReference>
<dbReference type="SUPFAM" id="SSF58069">
    <property type="entry name" value="Virus ectodomain"/>
    <property type="match status" value="1"/>
</dbReference>
<dbReference type="AlphaFoldDB" id="A0A091MFY1"/>
<evidence type="ECO:0000313" key="1">
    <source>
        <dbReference type="EMBL" id="KFP60525.1"/>
    </source>
</evidence>
<keyword evidence="2" id="KW-1185">Reference proteome</keyword>
<dbReference type="Gene3D" id="1.10.287.210">
    <property type="match status" value="1"/>
</dbReference>
<dbReference type="Proteomes" id="UP000054116">
    <property type="component" value="Unassembled WGS sequence"/>
</dbReference>
<feature type="non-terminal residue" evidence="1">
    <location>
        <position position="1"/>
    </location>
</feature>
<proteinExistence type="predicted"/>